<dbReference type="InterPro" id="IPR016032">
    <property type="entry name" value="Sig_transdc_resp-reg_C-effctor"/>
</dbReference>
<evidence type="ECO:0000313" key="5">
    <source>
        <dbReference type="EMBL" id="SFJ82677.1"/>
    </source>
</evidence>
<evidence type="ECO:0000256" key="2">
    <source>
        <dbReference type="ARBA" id="ARBA00023125"/>
    </source>
</evidence>
<dbReference type="PROSITE" id="PS50043">
    <property type="entry name" value="HTH_LUXR_2"/>
    <property type="match status" value="1"/>
</dbReference>
<gene>
    <name evidence="5" type="ORF">SAMN05421835_10971</name>
</gene>
<dbReference type="PROSITE" id="PS00622">
    <property type="entry name" value="HTH_LUXR_1"/>
    <property type="match status" value="1"/>
</dbReference>
<evidence type="ECO:0000256" key="3">
    <source>
        <dbReference type="ARBA" id="ARBA00023163"/>
    </source>
</evidence>
<dbReference type="Pfam" id="PF00196">
    <property type="entry name" value="GerE"/>
    <property type="match status" value="1"/>
</dbReference>
<dbReference type="OrthoDB" id="5164849at2"/>
<dbReference type="Pfam" id="PF13191">
    <property type="entry name" value="AAA_16"/>
    <property type="match status" value="1"/>
</dbReference>
<dbReference type="PRINTS" id="PR00038">
    <property type="entry name" value="HTHLUXR"/>
</dbReference>
<dbReference type="InterPro" id="IPR000792">
    <property type="entry name" value="Tscrpt_reg_LuxR_C"/>
</dbReference>
<evidence type="ECO:0000259" key="4">
    <source>
        <dbReference type="PROSITE" id="PS50043"/>
    </source>
</evidence>
<dbReference type="CDD" id="cd06170">
    <property type="entry name" value="LuxR_C_like"/>
    <property type="match status" value="1"/>
</dbReference>
<keyword evidence="1" id="KW-0805">Transcription regulation</keyword>
<dbReference type="InterPro" id="IPR036388">
    <property type="entry name" value="WH-like_DNA-bd_sf"/>
</dbReference>
<feature type="domain" description="HTH luxR-type" evidence="4">
    <location>
        <begin position="765"/>
        <end position="830"/>
    </location>
</feature>
<sequence length="835" mass="88588">MARDRLRGRRTELAALRAAVRGDRGRLVVVRGAAGTGKTALLRAAAAAWQADGARVIRLPPADGANPVRLLVDAVRAEFEQVGDAVVAERIATLTRRCETGPCPTAFPALTAIFDRIGRTGPTVLVADDADAPAAVLGAARRPGCLVVAACRDAPELLAAADEVLELGPLPEADLAPLLARAAGGLLDEAVPQALAAALGPLAGNPSAAIATVAELRRRGRLVRVGDRLCLADPVRPIALPPGHDLPARAGEAGLRLLAVVSALGSLRIDDLPVLAEVLGERLDPCGRLVDRLVEAGMLTAAPDGSLSCEPPALAAAAVEQVPVHAECAEFTRRLLAGNRTRVLAEYASRARPPLDPGEVSWLVAEADAIAAREPERAVRWYAAALEQPGAAAAQPAALAEFLRLVVATGRYELLPDLDAAALPAELRHDLLVAQLLAVAHLGSLPPNAKRWWFAAVARIGERLPPVRQLRAQPVLSPGELTLLGHALLGDRDGCARTAARLRRRIAPETLDALAEAGNFADLATVLELLLGPRYRVPSHGPVAVYQRLLAQYRAGDWTSALSAARELAAGNETDSAGHQIAHLIAAEICTARGQLTAARRWLDPVPEGGALEAMRVWGEVGLLLHLGEYREAVGIVQRLLDRLAGRSRYGLDQLLRRALVLAHRAGDTAAAQRFLAELERQPRSLAVLQGRAFAHRDPVLAAEAADLARARGDVPDQLVALLVAAEIAEDPEPVLREAHELVDRCGAVGLRRIFQRPGLSAPQPRAARTELSETELRIIELLREGYTNRRVASLLGVTVKTVENHLTRLFARTGCRSRVELVAASLQGRFGPAA</sequence>
<dbReference type="AlphaFoldDB" id="A0A1I3ULP7"/>
<dbReference type="STRING" id="115433.SAMN05421835_10971"/>
<organism evidence="5 6">
    <name type="scientific">Amycolatopsis sacchari</name>
    <dbReference type="NCBI Taxonomy" id="115433"/>
    <lineage>
        <taxon>Bacteria</taxon>
        <taxon>Bacillati</taxon>
        <taxon>Actinomycetota</taxon>
        <taxon>Actinomycetes</taxon>
        <taxon>Pseudonocardiales</taxon>
        <taxon>Pseudonocardiaceae</taxon>
        <taxon>Amycolatopsis</taxon>
    </lineage>
</organism>
<dbReference type="SMART" id="SM00421">
    <property type="entry name" value="HTH_LUXR"/>
    <property type="match status" value="1"/>
</dbReference>
<dbReference type="InterPro" id="IPR027417">
    <property type="entry name" value="P-loop_NTPase"/>
</dbReference>
<dbReference type="PANTHER" id="PTHR44688:SF16">
    <property type="entry name" value="DNA-BINDING TRANSCRIPTIONAL ACTIVATOR DEVR_DOSR"/>
    <property type="match status" value="1"/>
</dbReference>
<accession>A0A1I3ULP7</accession>
<keyword evidence="6" id="KW-1185">Reference proteome</keyword>
<keyword evidence="3" id="KW-0804">Transcription</keyword>
<protein>
    <submittedName>
        <fullName evidence="5">Regulatory protein, luxR family</fullName>
    </submittedName>
</protein>
<dbReference type="Proteomes" id="UP000199025">
    <property type="component" value="Unassembled WGS sequence"/>
</dbReference>
<dbReference type="Gene3D" id="3.40.50.300">
    <property type="entry name" value="P-loop containing nucleotide triphosphate hydrolases"/>
    <property type="match status" value="1"/>
</dbReference>
<name>A0A1I3ULP7_9PSEU</name>
<dbReference type="GO" id="GO:0006355">
    <property type="term" value="P:regulation of DNA-templated transcription"/>
    <property type="evidence" value="ECO:0007669"/>
    <property type="project" value="InterPro"/>
</dbReference>
<dbReference type="InterPro" id="IPR041664">
    <property type="entry name" value="AAA_16"/>
</dbReference>
<dbReference type="SMART" id="SM00382">
    <property type="entry name" value="AAA"/>
    <property type="match status" value="1"/>
</dbReference>
<dbReference type="PANTHER" id="PTHR44688">
    <property type="entry name" value="DNA-BINDING TRANSCRIPTIONAL ACTIVATOR DEVR_DOSR"/>
    <property type="match status" value="1"/>
</dbReference>
<dbReference type="SUPFAM" id="SSF46894">
    <property type="entry name" value="C-terminal effector domain of the bipartite response regulators"/>
    <property type="match status" value="1"/>
</dbReference>
<dbReference type="RefSeq" id="WP_091508622.1">
    <property type="nucleotide sequence ID" value="NZ_FORP01000009.1"/>
</dbReference>
<dbReference type="GO" id="GO:0003677">
    <property type="term" value="F:DNA binding"/>
    <property type="evidence" value="ECO:0007669"/>
    <property type="project" value="UniProtKB-KW"/>
</dbReference>
<evidence type="ECO:0000313" key="6">
    <source>
        <dbReference type="Proteomes" id="UP000199025"/>
    </source>
</evidence>
<dbReference type="EMBL" id="FORP01000009">
    <property type="protein sequence ID" value="SFJ82677.1"/>
    <property type="molecule type" value="Genomic_DNA"/>
</dbReference>
<proteinExistence type="predicted"/>
<evidence type="ECO:0000256" key="1">
    <source>
        <dbReference type="ARBA" id="ARBA00023015"/>
    </source>
</evidence>
<dbReference type="Gene3D" id="1.10.10.10">
    <property type="entry name" value="Winged helix-like DNA-binding domain superfamily/Winged helix DNA-binding domain"/>
    <property type="match status" value="1"/>
</dbReference>
<keyword evidence="2" id="KW-0238">DNA-binding</keyword>
<reference evidence="5 6" key="1">
    <citation type="submission" date="2016-10" db="EMBL/GenBank/DDBJ databases">
        <authorList>
            <person name="de Groot N.N."/>
        </authorList>
    </citation>
    <scope>NUCLEOTIDE SEQUENCE [LARGE SCALE GENOMIC DNA]</scope>
    <source>
        <strain evidence="5 6">DSM 44468</strain>
    </source>
</reference>
<dbReference type="SUPFAM" id="SSF52540">
    <property type="entry name" value="P-loop containing nucleoside triphosphate hydrolases"/>
    <property type="match status" value="1"/>
</dbReference>
<dbReference type="InterPro" id="IPR003593">
    <property type="entry name" value="AAA+_ATPase"/>
</dbReference>